<feature type="binding site" evidence="6">
    <location>
        <position position="113"/>
    </location>
    <ligand>
        <name>substrate</name>
    </ligand>
</feature>
<name>A0A1M6N7U5_9FIRM</name>
<dbReference type="OrthoDB" id="9788822at2"/>
<dbReference type="HAMAP" id="MF_00313">
    <property type="entry name" value="Glutaminase"/>
    <property type="match status" value="1"/>
</dbReference>
<protein>
    <recommendedName>
        <fullName evidence="3 6">Glutaminase</fullName>
        <ecNumber evidence="3 6">3.5.1.2</ecNumber>
    </recommendedName>
</protein>
<comment type="similarity">
    <text evidence="1 6">Belongs to the glutaminase family.</text>
</comment>
<feature type="binding site" evidence="6">
    <location>
        <position position="259"/>
    </location>
    <ligand>
        <name>substrate</name>
    </ligand>
</feature>
<dbReference type="InterPro" id="IPR012338">
    <property type="entry name" value="Beta-lactam/transpept-like"/>
</dbReference>
<keyword evidence="6" id="KW-0007">Acetylation</keyword>
<dbReference type="GO" id="GO:0006543">
    <property type="term" value="P:L-glutamine catabolic process"/>
    <property type="evidence" value="ECO:0007669"/>
    <property type="project" value="TreeGrafter"/>
</dbReference>
<sequence>MKKIINQAVEKGKKFTMLGKVADYIPELGNVDPDLVGICITDMEGNQYCGGDYNKYFTIQSISKVVSLILALEDNCKDYVFKHVGVSPTAESFNSITQLETKNEHKPMNPFINSGAIVTLSMVNGIDYEQKFNRIKRMMEKMINRDGVEINSSVYQSERLTGNRNRALAYYMQSTKVFNEDVEKILDVYFRICSFKVNCIDISNMAATLSNGGVSVYTGERIISKETVKIINVIMSSCGLYEGSGKFALDVGVPSKSGVGGGIVSIVPGKLGIGVFGPSLDLNGNSIAGIKMLEYVNNKLELSIY</sequence>
<dbReference type="EMBL" id="FQZL01000063">
    <property type="protein sequence ID" value="SHJ91800.1"/>
    <property type="molecule type" value="Genomic_DNA"/>
</dbReference>
<keyword evidence="4 6" id="KW-0378">Hydrolase</keyword>
<proteinExistence type="inferred from homology"/>
<feature type="binding site" evidence="6">
    <location>
        <position position="189"/>
    </location>
    <ligand>
        <name>substrate</name>
    </ligand>
</feature>
<evidence type="ECO:0000256" key="3">
    <source>
        <dbReference type="ARBA" id="ARBA00012918"/>
    </source>
</evidence>
<dbReference type="Gene3D" id="3.40.710.10">
    <property type="entry name" value="DD-peptidase/beta-lactamase superfamily"/>
    <property type="match status" value="1"/>
</dbReference>
<comment type="subunit">
    <text evidence="2 6">Homotetramer.</text>
</comment>
<evidence type="ECO:0000313" key="7">
    <source>
        <dbReference type="EMBL" id="SHJ91800.1"/>
    </source>
</evidence>
<dbReference type="NCBIfam" id="TIGR03814">
    <property type="entry name" value="Gln_ase"/>
    <property type="match status" value="1"/>
</dbReference>
<feature type="binding site" evidence="6">
    <location>
        <position position="61"/>
    </location>
    <ligand>
        <name>substrate</name>
    </ligand>
</feature>
<evidence type="ECO:0000256" key="2">
    <source>
        <dbReference type="ARBA" id="ARBA00011881"/>
    </source>
</evidence>
<dbReference type="RefSeq" id="WP_073051184.1">
    <property type="nucleotide sequence ID" value="NZ_FQZL01000063.1"/>
</dbReference>
<evidence type="ECO:0000256" key="6">
    <source>
        <dbReference type="HAMAP-Rule" id="MF_00313"/>
    </source>
</evidence>
<evidence type="ECO:0000256" key="5">
    <source>
        <dbReference type="ARBA" id="ARBA00049534"/>
    </source>
</evidence>
<dbReference type="AlphaFoldDB" id="A0A1M6N7U5"/>
<keyword evidence="8" id="KW-1185">Reference proteome</keyword>
<dbReference type="STRING" id="1121476.SAMN02745751_03706"/>
<dbReference type="SUPFAM" id="SSF56601">
    <property type="entry name" value="beta-lactamase/transpeptidase-like"/>
    <property type="match status" value="1"/>
</dbReference>
<feature type="binding site" evidence="6">
    <location>
        <position position="158"/>
    </location>
    <ligand>
        <name>substrate</name>
    </ligand>
</feature>
<evidence type="ECO:0000256" key="4">
    <source>
        <dbReference type="ARBA" id="ARBA00022801"/>
    </source>
</evidence>
<evidence type="ECO:0000256" key="1">
    <source>
        <dbReference type="ARBA" id="ARBA00011076"/>
    </source>
</evidence>
<feature type="binding site" evidence="6">
    <location>
        <position position="165"/>
    </location>
    <ligand>
        <name>substrate</name>
    </ligand>
</feature>
<dbReference type="InterPro" id="IPR015868">
    <property type="entry name" value="Glutaminase"/>
</dbReference>
<dbReference type="Proteomes" id="UP000184052">
    <property type="component" value="Unassembled WGS sequence"/>
</dbReference>
<feature type="binding site" evidence="6">
    <location>
        <position position="241"/>
    </location>
    <ligand>
        <name>substrate</name>
    </ligand>
</feature>
<accession>A0A1M6N7U5</accession>
<dbReference type="Pfam" id="PF04960">
    <property type="entry name" value="Glutaminase"/>
    <property type="match status" value="1"/>
</dbReference>
<dbReference type="PANTHER" id="PTHR12544:SF29">
    <property type="entry name" value="GLUTAMINASE"/>
    <property type="match status" value="1"/>
</dbReference>
<gene>
    <name evidence="6" type="primary">glsA</name>
    <name evidence="7" type="ORF">SAMN02745751_03706</name>
</gene>
<dbReference type="GO" id="GO:0006537">
    <property type="term" value="P:glutamate biosynthetic process"/>
    <property type="evidence" value="ECO:0007669"/>
    <property type="project" value="TreeGrafter"/>
</dbReference>
<dbReference type="FunFam" id="3.40.710.10:FF:000005">
    <property type="entry name" value="Glutaminase"/>
    <property type="match status" value="1"/>
</dbReference>
<dbReference type="EC" id="3.5.1.2" evidence="3 6"/>
<dbReference type="PANTHER" id="PTHR12544">
    <property type="entry name" value="GLUTAMINASE"/>
    <property type="match status" value="1"/>
</dbReference>
<comment type="catalytic activity">
    <reaction evidence="5 6">
        <text>L-glutamine + H2O = L-glutamate + NH4(+)</text>
        <dbReference type="Rhea" id="RHEA:15889"/>
        <dbReference type="ChEBI" id="CHEBI:15377"/>
        <dbReference type="ChEBI" id="CHEBI:28938"/>
        <dbReference type="ChEBI" id="CHEBI:29985"/>
        <dbReference type="ChEBI" id="CHEBI:58359"/>
        <dbReference type="EC" id="3.5.1.2"/>
    </reaction>
</comment>
<organism evidence="7 8">
    <name type="scientific">Dethiosulfatibacter aminovorans DSM 17477</name>
    <dbReference type="NCBI Taxonomy" id="1121476"/>
    <lineage>
        <taxon>Bacteria</taxon>
        <taxon>Bacillati</taxon>
        <taxon>Bacillota</taxon>
        <taxon>Tissierellia</taxon>
        <taxon>Dethiosulfatibacter</taxon>
    </lineage>
</organism>
<dbReference type="GO" id="GO:0004359">
    <property type="term" value="F:glutaminase activity"/>
    <property type="evidence" value="ECO:0007669"/>
    <property type="project" value="UniProtKB-UniRule"/>
</dbReference>
<reference evidence="7 8" key="1">
    <citation type="submission" date="2016-11" db="EMBL/GenBank/DDBJ databases">
        <authorList>
            <person name="Jaros S."/>
            <person name="Januszkiewicz K."/>
            <person name="Wedrychowicz H."/>
        </authorList>
    </citation>
    <scope>NUCLEOTIDE SEQUENCE [LARGE SCALE GENOMIC DNA]</scope>
    <source>
        <strain evidence="7 8">DSM 17477</strain>
    </source>
</reference>
<evidence type="ECO:0000313" key="8">
    <source>
        <dbReference type="Proteomes" id="UP000184052"/>
    </source>
</evidence>